<dbReference type="STRING" id="94869.SAMN04488529_11553"/>
<dbReference type="Proteomes" id="UP000198597">
    <property type="component" value="Unassembled WGS sequence"/>
</dbReference>
<gene>
    <name evidence="2" type="ORF">SAMN04488529_11553</name>
</gene>
<organism evidence="2 3">
    <name type="scientific">Clostridium gasigenes</name>
    <dbReference type="NCBI Taxonomy" id="94869"/>
    <lineage>
        <taxon>Bacteria</taxon>
        <taxon>Bacillati</taxon>
        <taxon>Bacillota</taxon>
        <taxon>Clostridia</taxon>
        <taxon>Eubacteriales</taxon>
        <taxon>Clostridiaceae</taxon>
        <taxon>Clostridium</taxon>
    </lineage>
</organism>
<dbReference type="RefSeq" id="WP_089972357.1">
    <property type="nucleotide sequence ID" value="NZ_CP071376.1"/>
</dbReference>
<dbReference type="AlphaFoldDB" id="A0A1H0VBX1"/>
<dbReference type="Pfam" id="PF04392">
    <property type="entry name" value="ABC_sub_bind"/>
    <property type="match status" value="1"/>
</dbReference>
<dbReference type="OrthoDB" id="9776955at2"/>
<sequence length="331" mass="35303">MVVKKKVSLLISIILTTTIIAGCSANKGGNQNKKISIGITQIAEHPALDAAREGFIEALESKGYVQGENLNIEIQNAQGDIGTSQMISQNFVSQEKDLIFAIATPAAQAAFNSTKEIPIIVTAVSDPVKAGLVSSIETSNTNVAGTSDEAPLDKQFKLLKDIFPQSKKIGILYNTSEVNSEVQIEKAKEIAGKYDLEIITSGVTSVNDMTTALDIILDKVDILYTLTDNLIASSMPLISAKAIEKKIPVVGAEEAHVKGGALITEGISYKKLGFEAGLKAVEVIKGQDIKQMSVSSLKDTELIINTDTLEKLGVKISKDIMDKAKLIKGGE</sequence>
<evidence type="ECO:0000313" key="2">
    <source>
        <dbReference type="EMBL" id="SDP75735.1"/>
    </source>
</evidence>
<dbReference type="PROSITE" id="PS51257">
    <property type="entry name" value="PROKAR_LIPOPROTEIN"/>
    <property type="match status" value="1"/>
</dbReference>
<dbReference type="EMBL" id="FNJM01000015">
    <property type="protein sequence ID" value="SDP75735.1"/>
    <property type="molecule type" value="Genomic_DNA"/>
</dbReference>
<keyword evidence="1" id="KW-0732">Signal</keyword>
<feature type="signal peptide" evidence="1">
    <location>
        <begin position="1"/>
        <end position="21"/>
    </location>
</feature>
<dbReference type="SUPFAM" id="SSF53822">
    <property type="entry name" value="Periplasmic binding protein-like I"/>
    <property type="match status" value="1"/>
</dbReference>
<dbReference type="CDD" id="cd06325">
    <property type="entry name" value="PBP1_ABC_unchar_transporter"/>
    <property type="match status" value="1"/>
</dbReference>
<dbReference type="GeneID" id="65308188"/>
<dbReference type="PANTHER" id="PTHR35271">
    <property type="entry name" value="ABC TRANSPORTER, SUBSTRATE-BINDING LIPOPROTEIN-RELATED"/>
    <property type="match status" value="1"/>
</dbReference>
<dbReference type="PANTHER" id="PTHR35271:SF1">
    <property type="entry name" value="ABC TRANSPORTER, SUBSTRATE-BINDING LIPOPROTEIN"/>
    <property type="match status" value="1"/>
</dbReference>
<dbReference type="Gene3D" id="3.40.50.2300">
    <property type="match status" value="2"/>
</dbReference>
<name>A0A1H0VBX1_9CLOT</name>
<proteinExistence type="predicted"/>
<dbReference type="InterPro" id="IPR007487">
    <property type="entry name" value="ABC_transpt-TYRBP-like"/>
</dbReference>
<reference evidence="2 3" key="1">
    <citation type="submission" date="2016-10" db="EMBL/GenBank/DDBJ databases">
        <authorList>
            <person name="de Groot N.N."/>
        </authorList>
    </citation>
    <scope>NUCLEOTIDE SEQUENCE [LARGE SCALE GENOMIC DNA]</scope>
    <source>
        <strain evidence="2 3">DSM 12272</strain>
    </source>
</reference>
<feature type="chain" id="PRO_5038807647" evidence="1">
    <location>
        <begin position="22"/>
        <end position="331"/>
    </location>
</feature>
<accession>A0A1H0VBX1</accession>
<evidence type="ECO:0000256" key="1">
    <source>
        <dbReference type="SAM" id="SignalP"/>
    </source>
</evidence>
<keyword evidence="3" id="KW-1185">Reference proteome</keyword>
<dbReference type="InterPro" id="IPR028082">
    <property type="entry name" value="Peripla_BP_I"/>
</dbReference>
<evidence type="ECO:0000313" key="3">
    <source>
        <dbReference type="Proteomes" id="UP000198597"/>
    </source>
</evidence>
<protein>
    <submittedName>
        <fullName evidence="2">Putative ABC transport system substrate-binding protein</fullName>
    </submittedName>
</protein>